<evidence type="ECO:0000313" key="3">
    <source>
        <dbReference type="Proteomes" id="UP001177670"/>
    </source>
</evidence>
<evidence type="ECO:0000256" key="1">
    <source>
        <dbReference type="SAM" id="MobiDB-lite"/>
    </source>
</evidence>
<keyword evidence="3" id="KW-1185">Reference proteome</keyword>
<dbReference type="Proteomes" id="UP001177670">
    <property type="component" value="Unassembled WGS sequence"/>
</dbReference>
<feature type="region of interest" description="Disordered" evidence="1">
    <location>
        <begin position="1"/>
        <end position="23"/>
    </location>
</feature>
<name>A0AA40FHK9_9HYME</name>
<proteinExistence type="predicted"/>
<protein>
    <submittedName>
        <fullName evidence="2">Uncharacterized protein</fullName>
    </submittedName>
</protein>
<reference evidence="2" key="1">
    <citation type="submission" date="2021-10" db="EMBL/GenBank/DDBJ databases">
        <title>Melipona bicolor Genome sequencing and assembly.</title>
        <authorList>
            <person name="Araujo N.S."/>
            <person name="Arias M.C."/>
        </authorList>
    </citation>
    <scope>NUCLEOTIDE SEQUENCE</scope>
    <source>
        <strain evidence="2">USP_2M_L1-L4_2017</strain>
        <tissue evidence="2">Whole body</tissue>
    </source>
</reference>
<comment type="caution">
    <text evidence="2">The sequence shown here is derived from an EMBL/GenBank/DDBJ whole genome shotgun (WGS) entry which is preliminary data.</text>
</comment>
<dbReference type="AlphaFoldDB" id="A0AA40FHK9"/>
<organism evidence="2 3">
    <name type="scientific">Melipona bicolor</name>
    <dbReference type="NCBI Taxonomy" id="60889"/>
    <lineage>
        <taxon>Eukaryota</taxon>
        <taxon>Metazoa</taxon>
        <taxon>Ecdysozoa</taxon>
        <taxon>Arthropoda</taxon>
        <taxon>Hexapoda</taxon>
        <taxon>Insecta</taxon>
        <taxon>Pterygota</taxon>
        <taxon>Neoptera</taxon>
        <taxon>Endopterygota</taxon>
        <taxon>Hymenoptera</taxon>
        <taxon>Apocrita</taxon>
        <taxon>Aculeata</taxon>
        <taxon>Apoidea</taxon>
        <taxon>Anthophila</taxon>
        <taxon>Apidae</taxon>
        <taxon>Melipona</taxon>
    </lineage>
</organism>
<sequence>MNAKNREEADHRPSINCDSEQKRRPTCQSGLKYSLLDSDGPCSLFGVGLGRAILPCDSPYGRRRRGTRPAWPIIFYSLQPTVFYALHSTGSWARNAKGEREGGEEGAELALDEIARKLAGTSLLRSLLRFFPDNFIILI</sequence>
<dbReference type="EMBL" id="JAHYIQ010000037">
    <property type="protein sequence ID" value="KAK1119229.1"/>
    <property type="molecule type" value="Genomic_DNA"/>
</dbReference>
<accession>A0AA40FHK9</accession>
<gene>
    <name evidence="2" type="ORF">K0M31_013420</name>
</gene>
<evidence type="ECO:0000313" key="2">
    <source>
        <dbReference type="EMBL" id="KAK1119229.1"/>
    </source>
</evidence>